<proteinExistence type="predicted"/>
<name>A0A497XSP3_9AQUI</name>
<evidence type="ECO:0000256" key="1">
    <source>
        <dbReference type="ARBA" id="ARBA00022485"/>
    </source>
</evidence>
<dbReference type="PROSITE" id="PS51379">
    <property type="entry name" value="4FE4S_FER_2"/>
    <property type="match status" value="1"/>
</dbReference>
<evidence type="ECO:0000256" key="3">
    <source>
        <dbReference type="ARBA" id="ARBA00022737"/>
    </source>
</evidence>
<evidence type="ECO:0000256" key="2">
    <source>
        <dbReference type="ARBA" id="ARBA00022723"/>
    </source>
</evidence>
<dbReference type="AlphaFoldDB" id="A0A497XSP3"/>
<dbReference type="Pfam" id="PF02754">
    <property type="entry name" value="CCG"/>
    <property type="match status" value="2"/>
</dbReference>
<dbReference type="GO" id="GO:0016491">
    <property type="term" value="F:oxidoreductase activity"/>
    <property type="evidence" value="ECO:0007669"/>
    <property type="project" value="UniProtKB-ARBA"/>
</dbReference>
<keyword evidence="5" id="KW-0411">Iron-sulfur</keyword>
<dbReference type="InterPro" id="IPR017896">
    <property type="entry name" value="4Fe4S_Fe-S-bd"/>
</dbReference>
<protein>
    <submittedName>
        <fullName evidence="7">Glycerol 3-phosphate dehydrogenase (Quinone) subunit C</fullName>
    </submittedName>
</protein>
<dbReference type="Proteomes" id="UP000267841">
    <property type="component" value="Unassembled WGS sequence"/>
</dbReference>
<comment type="caution">
    <text evidence="7">The sequence shown here is derived from an EMBL/GenBank/DDBJ whole genome shotgun (WGS) entry which is preliminary data.</text>
</comment>
<accession>A0A497XSP3</accession>
<dbReference type="PROSITE" id="PS00198">
    <property type="entry name" value="4FE4S_FER_1"/>
    <property type="match status" value="2"/>
</dbReference>
<keyword evidence="2" id="KW-0479">Metal-binding</keyword>
<dbReference type="Gene3D" id="3.30.70.20">
    <property type="match status" value="1"/>
</dbReference>
<reference evidence="7 8" key="1">
    <citation type="submission" date="2018-10" db="EMBL/GenBank/DDBJ databases">
        <title>Genomic Encyclopedia of Archaeal and Bacterial Type Strains, Phase II (KMG-II): from individual species to whole genera.</title>
        <authorList>
            <person name="Goeker M."/>
        </authorList>
    </citation>
    <scope>NUCLEOTIDE SEQUENCE [LARGE SCALE GENOMIC DNA]</scope>
    <source>
        <strain evidence="7 8">DSM 16510</strain>
    </source>
</reference>
<feature type="domain" description="4Fe-4S ferredoxin-type" evidence="6">
    <location>
        <begin position="29"/>
        <end position="60"/>
    </location>
</feature>
<sequence>MYESGIGGVKEFNFDLKDPKFYDEEAIWEEAKRVYSKCKDCRMCVGFCPSFPSLFDAVDAKDDDIEKLTKEELAKPLELCFHCKQCYFRCPYTPPHEWKIDFPHLSLRYKAWKFKNKGAKLTDKLMVNTDLNGKLNVGPQAHILNALMNTKPVRVILENFMGVDQRAKLPQFNTESFPSWFKKNKRPVKGENGKVVLFSTCLLNYNFLQKGIALTRVLEKNDVYVELPETQECCGIPYFDLGDIDSAAQKAKRNVRNLKPYVDAGFDIIVPIPTCALQLKYEYPLLLPDEPDAKAVAEKVYDVHEYLWKLNEEGKFNKDFKVSMGNIAYHIPCHLKSLNVGYKGVALLRLIPETKVRIVDRCSGHDGTFGVKKETFDYAFKVGSRLFDDLKAQEADLYVSDCPLASHMIELGTGKQPLHPLEVLYRAYGGD</sequence>
<keyword evidence="3" id="KW-0677">Repeat</keyword>
<dbReference type="InterPro" id="IPR004017">
    <property type="entry name" value="Cys_rich_dom"/>
</dbReference>
<dbReference type="GO" id="GO:0046872">
    <property type="term" value="F:metal ion binding"/>
    <property type="evidence" value="ECO:0007669"/>
    <property type="project" value="UniProtKB-KW"/>
</dbReference>
<keyword evidence="4" id="KW-0408">Iron</keyword>
<dbReference type="EMBL" id="RCCJ01000001">
    <property type="protein sequence ID" value="RLJ71281.1"/>
    <property type="molecule type" value="Genomic_DNA"/>
</dbReference>
<dbReference type="InterPro" id="IPR017900">
    <property type="entry name" value="4Fe4S_Fe_S_CS"/>
</dbReference>
<keyword evidence="8" id="KW-1185">Reference proteome</keyword>
<organism evidence="7 8">
    <name type="scientific">Hydrogenivirga caldilitoris</name>
    <dbReference type="NCBI Taxonomy" id="246264"/>
    <lineage>
        <taxon>Bacteria</taxon>
        <taxon>Pseudomonadati</taxon>
        <taxon>Aquificota</taxon>
        <taxon>Aquificia</taxon>
        <taxon>Aquificales</taxon>
        <taxon>Aquificaceae</taxon>
        <taxon>Hydrogenivirga</taxon>
    </lineage>
</organism>
<evidence type="ECO:0000313" key="8">
    <source>
        <dbReference type="Proteomes" id="UP000267841"/>
    </source>
</evidence>
<dbReference type="OrthoDB" id="9794954at2"/>
<evidence type="ECO:0000259" key="6">
    <source>
        <dbReference type="PROSITE" id="PS51379"/>
    </source>
</evidence>
<evidence type="ECO:0000256" key="5">
    <source>
        <dbReference type="ARBA" id="ARBA00023014"/>
    </source>
</evidence>
<dbReference type="PANTHER" id="PTHR32479">
    <property type="entry name" value="GLYCOLATE OXIDASE IRON-SULFUR SUBUNIT"/>
    <property type="match status" value="1"/>
</dbReference>
<dbReference type="PANTHER" id="PTHR32479:SF19">
    <property type="entry name" value="ANAEROBIC GLYCEROL-3-PHOSPHATE DEHYDROGENASE SUBUNIT C"/>
    <property type="match status" value="1"/>
</dbReference>
<dbReference type="SUPFAM" id="SSF54862">
    <property type="entry name" value="4Fe-4S ferredoxins"/>
    <property type="match status" value="1"/>
</dbReference>
<evidence type="ECO:0000256" key="4">
    <source>
        <dbReference type="ARBA" id="ARBA00023004"/>
    </source>
</evidence>
<keyword evidence="1" id="KW-0004">4Fe-4S</keyword>
<gene>
    <name evidence="7" type="ORF">BCF55_1580</name>
</gene>
<dbReference type="GO" id="GO:0051539">
    <property type="term" value="F:4 iron, 4 sulfur cluster binding"/>
    <property type="evidence" value="ECO:0007669"/>
    <property type="project" value="UniProtKB-KW"/>
</dbReference>
<evidence type="ECO:0000313" key="7">
    <source>
        <dbReference type="EMBL" id="RLJ71281.1"/>
    </source>
</evidence>